<dbReference type="InterPro" id="IPR029058">
    <property type="entry name" value="AB_hydrolase_fold"/>
</dbReference>
<dbReference type="PRINTS" id="PR00111">
    <property type="entry name" value="ABHYDROLASE"/>
</dbReference>
<dbReference type="EMBL" id="VHLH01000023">
    <property type="protein sequence ID" value="TPW27160.1"/>
    <property type="molecule type" value="Genomic_DNA"/>
</dbReference>
<dbReference type="PANTHER" id="PTHR43194:SF2">
    <property type="entry name" value="PEROXISOMAL MEMBRANE PROTEIN LPX1"/>
    <property type="match status" value="1"/>
</dbReference>
<organism evidence="2 3">
    <name type="scientific">Pararhizobium mangrovi</name>
    <dbReference type="NCBI Taxonomy" id="2590452"/>
    <lineage>
        <taxon>Bacteria</taxon>
        <taxon>Pseudomonadati</taxon>
        <taxon>Pseudomonadota</taxon>
        <taxon>Alphaproteobacteria</taxon>
        <taxon>Hyphomicrobiales</taxon>
        <taxon>Rhizobiaceae</taxon>
        <taxon>Rhizobium/Agrobacterium group</taxon>
        <taxon>Pararhizobium</taxon>
    </lineage>
</organism>
<dbReference type="OrthoDB" id="5491135at2"/>
<dbReference type="Proteomes" id="UP000320314">
    <property type="component" value="Unassembled WGS sequence"/>
</dbReference>
<dbReference type="Pfam" id="PF12697">
    <property type="entry name" value="Abhydrolase_6"/>
    <property type="match status" value="1"/>
</dbReference>
<reference evidence="2 3" key="1">
    <citation type="submission" date="2019-06" db="EMBL/GenBank/DDBJ databases">
        <authorList>
            <person name="Li M."/>
        </authorList>
    </citation>
    <scope>NUCLEOTIDE SEQUENCE [LARGE SCALE GENOMIC DNA]</scope>
    <source>
        <strain evidence="2 3">BGMRC6574</strain>
    </source>
</reference>
<dbReference type="AlphaFoldDB" id="A0A506U063"/>
<accession>A0A506U063</accession>
<evidence type="ECO:0000313" key="3">
    <source>
        <dbReference type="Proteomes" id="UP000320314"/>
    </source>
</evidence>
<sequence length="231" mass="24983">MNPLLVLLPGMMCDARLFAPQIGALSAGRAIHCAPLGETDTVDGLAEAVLRDAPPHFALAGLSMGGIVAMAVLAAAPERVARLALLDTNPLAENEAMRAKRGPQMERALGGGLAAVMREEMKPHYLAHHARRTEILDLCVEMALALGPQVFCNQSRALRDRPDRQAVLREVRVPTLVLCGREDELCPLARHELMRDLVPGAHLTVIDDAGHLPTLEKPQETTAALARWLEE</sequence>
<dbReference type="Gene3D" id="3.40.50.1820">
    <property type="entry name" value="alpha/beta hydrolase"/>
    <property type="match status" value="1"/>
</dbReference>
<dbReference type="RefSeq" id="WP_141167404.1">
    <property type="nucleotide sequence ID" value="NZ_VHLH01000023.1"/>
</dbReference>
<evidence type="ECO:0000259" key="1">
    <source>
        <dbReference type="Pfam" id="PF12697"/>
    </source>
</evidence>
<evidence type="ECO:0000313" key="2">
    <source>
        <dbReference type="EMBL" id="TPW27160.1"/>
    </source>
</evidence>
<protein>
    <submittedName>
        <fullName evidence="2">Alpha/beta fold hydrolase</fullName>
    </submittedName>
</protein>
<dbReference type="SUPFAM" id="SSF53474">
    <property type="entry name" value="alpha/beta-Hydrolases"/>
    <property type="match status" value="1"/>
</dbReference>
<name>A0A506U063_9HYPH</name>
<comment type="caution">
    <text evidence="2">The sequence shown here is derived from an EMBL/GenBank/DDBJ whole genome shotgun (WGS) entry which is preliminary data.</text>
</comment>
<proteinExistence type="predicted"/>
<keyword evidence="3" id="KW-1185">Reference proteome</keyword>
<dbReference type="PANTHER" id="PTHR43194">
    <property type="entry name" value="HYDROLASE ALPHA/BETA FOLD FAMILY"/>
    <property type="match status" value="1"/>
</dbReference>
<feature type="domain" description="AB hydrolase-1" evidence="1">
    <location>
        <begin position="6"/>
        <end position="223"/>
    </location>
</feature>
<dbReference type="InterPro" id="IPR000073">
    <property type="entry name" value="AB_hydrolase_1"/>
</dbReference>
<gene>
    <name evidence="2" type="ORF">FJU11_12520</name>
</gene>
<dbReference type="InterPro" id="IPR050228">
    <property type="entry name" value="Carboxylesterase_BioH"/>
</dbReference>
<dbReference type="GO" id="GO:0016787">
    <property type="term" value="F:hydrolase activity"/>
    <property type="evidence" value="ECO:0007669"/>
    <property type="project" value="UniProtKB-KW"/>
</dbReference>
<keyword evidence="2" id="KW-0378">Hydrolase</keyword>